<evidence type="ECO:0000313" key="2">
    <source>
        <dbReference type="EMBL" id="HIY60834.1"/>
    </source>
</evidence>
<reference evidence="2" key="2">
    <citation type="submission" date="2021-04" db="EMBL/GenBank/DDBJ databases">
        <authorList>
            <person name="Gilroy R."/>
        </authorList>
    </citation>
    <scope>NUCLEOTIDE SEQUENCE</scope>
    <source>
        <strain evidence="2">ChiSxjej3B15-24422</strain>
    </source>
</reference>
<dbReference type="Proteomes" id="UP000824007">
    <property type="component" value="Unassembled WGS sequence"/>
</dbReference>
<keyword evidence="1" id="KW-0472">Membrane</keyword>
<protein>
    <submittedName>
        <fullName evidence="2">Uncharacterized protein</fullName>
    </submittedName>
</protein>
<gene>
    <name evidence="2" type="ORF">H9831_09175</name>
</gene>
<name>A0A9D2C7E4_9FIRM</name>
<accession>A0A9D2C7E4</accession>
<keyword evidence="1" id="KW-0812">Transmembrane</keyword>
<dbReference type="AlphaFoldDB" id="A0A9D2C7E4"/>
<reference evidence="2" key="1">
    <citation type="journal article" date="2021" name="PeerJ">
        <title>Extensive microbial diversity within the chicken gut microbiome revealed by metagenomics and culture.</title>
        <authorList>
            <person name="Gilroy R."/>
            <person name="Ravi A."/>
            <person name="Getino M."/>
            <person name="Pursley I."/>
            <person name="Horton D.L."/>
            <person name="Alikhan N.F."/>
            <person name="Baker D."/>
            <person name="Gharbi K."/>
            <person name="Hall N."/>
            <person name="Watson M."/>
            <person name="Adriaenssens E.M."/>
            <person name="Foster-Nyarko E."/>
            <person name="Jarju S."/>
            <person name="Secka A."/>
            <person name="Antonio M."/>
            <person name="Oren A."/>
            <person name="Chaudhuri R.R."/>
            <person name="La Ragione R."/>
            <person name="Hildebrand F."/>
            <person name="Pallen M.J."/>
        </authorList>
    </citation>
    <scope>NUCLEOTIDE SEQUENCE</scope>
    <source>
        <strain evidence="2">ChiSxjej3B15-24422</strain>
    </source>
</reference>
<feature type="transmembrane region" description="Helical" evidence="1">
    <location>
        <begin position="118"/>
        <end position="141"/>
    </location>
</feature>
<proteinExistence type="predicted"/>
<feature type="transmembrane region" description="Helical" evidence="1">
    <location>
        <begin position="181"/>
        <end position="199"/>
    </location>
</feature>
<comment type="caution">
    <text evidence="2">The sequence shown here is derived from an EMBL/GenBank/DDBJ whole genome shotgun (WGS) entry which is preliminary data.</text>
</comment>
<keyword evidence="1" id="KW-1133">Transmembrane helix</keyword>
<feature type="transmembrane region" description="Helical" evidence="1">
    <location>
        <begin position="153"/>
        <end position="174"/>
    </location>
</feature>
<feature type="transmembrane region" description="Helical" evidence="1">
    <location>
        <begin position="205"/>
        <end position="221"/>
    </location>
</feature>
<evidence type="ECO:0000256" key="1">
    <source>
        <dbReference type="SAM" id="Phobius"/>
    </source>
</evidence>
<organism evidence="2 3">
    <name type="scientific">Candidatus Eisenbergiella pullistercoris</name>
    <dbReference type="NCBI Taxonomy" id="2838555"/>
    <lineage>
        <taxon>Bacteria</taxon>
        <taxon>Bacillati</taxon>
        <taxon>Bacillota</taxon>
        <taxon>Clostridia</taxon>
        <taxon>Lachnospirales</taxon>
        <taxon>Lachnospiraceae</taxon>
        <taxon>Eisenbergiella</taxon>
    </lineage>
</organism>
<feature type="transmembrane region" description="Helical" evidence="1">
    <location>
        <begin position="20"/>
        <end position="42"/>
    </location>
</feature>
<sequence length="226" mass="23828">MDEKKAQEFLEEFNAGLHRLGRITLIVSVILLVGAPFIIGAANGVMPDLRGFLSGFAKVGIIYIPVGIVEFLVYTPMLGAGGSYLAFITGNVTNMKIPCAMNARDLAKTKVGTPENEIISTLSVATSAIVTTLVIVAGVVLMIPLRPVLENPVLVPAFDNVVPALFGALGLKYFSKSPKIAAVPVLFMTLLCVLAPSMISQTSILIIPSGALALAIGYVLFKKGKL</sequence>
<evidence type="ECO:0000313" key="3">
    <source>
        <dbReference type="Proteomes" id="UP000824007"/>
    </source>
</evidence>
<feature type="transmembrane region" description="Helical" evidence="1">
    <location>
        <begin position="62"/>
        <end position="87"/>
    </location>
</feature>
<dbReference type="EMBL" id="DXDD01000112">
    <property type="protein sequence ID" value="HIY60834.1"/>
    <property type="molecule type" value="Genomic_DNA"/>
</dbReference>